<evidence type="ECO:0000259" key="1">
    <source>
        <dbReference type="Pfam" id="PF07484"/>
    </source>
</evidence>
<sequence>MGSQPFIGSIHIFGFNFPPVGFAACNGQLLSLSQNTALFSLLGTTYGGNGQTVFQLPDLRGRVPIHMGQGPGLPPYSIGELAGTPSVTITTLQMPIHTHGFTGTGSGLNALTVKATTQTPAAGSMLGRSNDTSPAAAQPLIYVPAGTAGQTAALGGLTVAGTIAQTGGSQPLSIMQPYLALNFCIALTGIFPSRN</sequence>
<evidence type="ECO:0000313" key="2">
    <source>
        <dbReference type="EMBL" id="PTQ58327.1"/>
    </source>
</evidence>
<feature type="domain" description="Phage tail collar" evidence="1">
    <location>
        <begin position="8"/>
        <end position="64"/>
    </location>
</feature>
<dbReference type="AlphaFoldDB" id="A0A2T5GG86"/>
<keyword evidence="3" id="KW-1185">Reference proteome</keyword>
<accession>A0A2T5GG86</accession>
<organism evidence="2 3">
    <name type="scientific">Sphingomonas aurantiaca</name>
    <dbReference type="NCBI Taxonomy" id="185949"/>
    <lineage>
        <taxon>Bacteria</taxon>
        <taxon>Pseudomonadati</taxon>
        <taxon>Pseudomonadota</taxon>
        <taxon>Alphaproteobacteria</taxon>
        <taxon>Sphingomonadales</taxon>
        <taxon>Sphingomonadaceae</taxon>
        <taxon>Sphingomonas</taxon>
    </lineage>
</organism>
<comment type="caution">
    <text evidence="2">The sequence shown here is derived from an EMBL/GenBank/DDBJ whole genome shotgun (WGS) entry which is preliminary data.</text>
</comment>
<dbReference type="Gene3D" id="3.90.1340.10">
    <property type="entry name" value="Phage tail collar domain"/>
    <property type="match status" value="1"/>
</dbReference>
<reference evidence="2 3" key="1">
    <citation type="submission" date="2018-04" db="EMBL/GenBank/DDBJ databases">
        <title>Genomic Encyclopedia of Type Strains, Phase III (KMG-III): the genomes of soil and plant-associated and newly described type strains.</title>
        <authorList>
            <person name="Whitman W."/>
        </authorList>
    </citation>
    <scope>NUCLEOTIDE SEQUENCE [LARGE SCALE GENOMIC DNA]</scope>
    <source>
        <strain evidence="2 3">MA101b</strain>
    </source>
</reference>
<dbReference type="RefSeq" id="WP_107960010.1">
    <property type="nucleotide sequence ID" value="NZ_QAOG01000009.1"/>
</dbReference>
<dbReference type="Proteomes" id="UP000244189">
    <property type="component" value="Unassembled WGS sequence"/>
</dbReference>
<dbReference type="SUPFAM" id="SSF88874">
    <property type="entry name" value="Receptor-binding domain of short tail fibre protein gp12"/>
    <property type="match status" value="1"/>
</dbReference>
<name>A0A2T5GG86_9SPHN</name>
<dbReference type="InterPro" id="IPR011083">
    <property type="entry name" value="Phage_tail_collar_dom"/>
</dbReference>
<dbReference type="Pfam" id="PF07484">
    <property type="entry name" value="Collar"/>
    <property type="match status" value="1"/>
</dbReference>
<dbReference type="EMBL" id="QAOG01000009">
    <property type="protein sequence ID" value="PTQ58327.1"/>
    <property type="molecule type" value="Genomic_DNA"/>
</dbReference>
<gene>
    <name evidence="2" type="ORF">C8J26_3928</name>
</gene>
<proteinExistence type="predicted"/>
<dbReference type="InterPro" id="IPR037053">
    <property type="entry name" value="Phage_tail_collar_dom_sf"/>
</dbReference>
<protein>
    <submittedName>
        <fullName evidence="2">Microcystin-dependent protein</fullName>
    </submittedName>
</protein>
<evidence type="ECO:0000313" key="3">
    <source>
        <dbReference type="Proteomes" id="UP000244189"/>
    </source>
</evidence>